<dbReference type="Gene3D" id="3.40.50.300">
    <property type="entry name" value="P-loop containing nucleotide triphosphate hydrolases"/>
    <property type="match status" value="1"/>
</dbReference>
<evidence type="ECO:0000313" key="2">
    <source>
        <dbReference type="EMBL" id="RDY22598.1"/>
    </source>
</evidence>
<comment type="caution">
    <text evidence="2">The sequence shown here is derived from an EMBL/GenBank/DDBJ whole genome shotgun (WGS) entry which is preliminary data.</text>
</comment>
<evidence type="ECO:0000313" key="3">
    <source>
        <dbReference type="Proteomes" id="UP000243494"/>
    </source>
</evidence>
<dbReference type="Pfam" id="PF10088">
    <property type="entry name" value="DUF2326"/>
    <property type="match status" value="1"/>
</dbReference>
<accession>A0A371IQ49</accession>
<gene>
    <name evidence="2" type="ORF">CHF27_012535</name>
</gene>
<organism evidence="2 3">
    <name type="scientific">Romboutsia maritimum</name>
    <dbReference type="NCBI Taxonomy" id="2020948"/>
    <lineage>
        <taxon>Bacteria</taxon>
        <taxon>Bacillati</taxon>
        <taxon>Bacillota</taxon>
        <taxon>Clostridia</taxon>
        <taxon>Peptostreptococcales</taxon>
        <taxon>Peptostreptococcaceae</taxon>
        <taxon>Romboutsia</taxon>
    </lineage>
</organism>
<proteinExistence type="predicted"/>
<dbReference type="InterPro" id="IPR018760">
    <property type="entry name" value="DUF2326"/>
</dbReference>
<name>A0A371IQ49_9FIRM</name>
<keyword evidence="3" id="KW-1185">Reference proteome</keyword>
<dbReference type="OrthoDB" id="9815945at2"/>
<dbReference type="InterPro" id="IPR027417">
    <property type="entry name" value="P-loop_NTPase"/>
</dbReference>
<dbReference type="AlphaFoldDB" id="A0A371IQ49"/>
<evidence type="ECO:0000259" key="1">
    <source>
        <dbReference type="Pfam" id="PF10088"/>
    </source>
</evidence>
<protein>
    <recommendedName>
        <fullName evidence="1">DUF2326 domain-containing protein</fullName>
    </recommendedName>
</protein>
<dbReference type="Proteomes" id="UP000243494">
    <property type="component" value="Unassembled WGS sequence"/>
</dbReference>
<reference evidence="2 3" key="1">
    <citation type="journal article" date="2017" name="Genome Announc.">
        <title>Draft Genome Sequence of Romboutsia maritimum sp. nov. Strain CCRI-22766(T), Isolated from Coastal Estuarine Mud.</title>
        <authorList>
            <person name="Maheux A.F."/>
            <person name="Boudreau D.K."/>
            <person name="Berube E."/>
            <person name="Boissinot M."/>
            <person name="Raymond F."/>
            <person name="Brodeur S."/>
            <person name="Corbeil J."/>
            <person name="Brightwell G."/>
            <person name="Broda D."/>
            <person name="Omar R.F."/>
            <person name="Bergeron M.G."/>
        </authorList>
    </citation>
    <scope>NUCLEOTIDE SEQUENCE [LARGE SCALE GENOMIC DNA]</scope>
    <source>
        <strain evidence="2 3">CCRI-22766</strain>
    </source>
</reference>
<dbReference type="RefSeq" id="WP_095405418.1">
    <property type="nucleotide sequence ID" value="NZ_NOJZ02000036.1"/>
</dbReference>
<sequence>MLIEIKSNIFRKEKIEFHKGLNIILGDDEASNSIGKSTALMVIDFAFGGNTYIKHHKDVVKNMGDHEILFCFNFDGDDYKFKRTTFDYENVIKCDNNYEEKCKIKLSEFNEFLQKKYRVKYENTTFRGLVSLYSRIWGKENYNIKKPLDIVPKSKDKDMIISLIKLYNQYSKISGVDKTLKQYEDKKRTIDKGMKLNYIPKINKTKYTKNTTAIDLLNDEIISIKNNLGILCDNPIEMSNKELLELNKEKTIISNRKSKYISKLNLVQFNISKRKKISKGKFKDLIQIFPYVNLNRLEEIENFHSNIIKYLDEEVKEEEMKLNSNIDILNQRISEIDSKISNILKVNDAPKLIVDKIVDSTTKLNTLEKENKFFKLREEIKNNIDTEKSNLEIITSEVLSNIEISINNKIKSIYENLEIDVVNAPRIGLEINSYDFNVIDNTGTGYAYTSMIALDLAIFEITKLPFIIHDTMLFKNIENKTMENLIDIYHTYQDRQVFIAIDESNKYGSETKSLIKLDKVIELDKESTLFKKVWNR</sequence>
<dbReference type="EMBL" id="NOJZ02000036">
    <property type="protein sequence ID" value="RDY22598.1"/>
    <property type="molecule type" value="Genomic_DNA"/>
</dbReference>
<feature type="domain" description="DUF2326" evidence="1">
    <location>
        <begin position="429"/>
        <end position="530"/>
    </location>
</feature>